<dbReference type="Pfam" id="PF25019">
    <property type="entry name" value="LRR_R13L1-DRL21"/>
    <property type="match status" value="1"/>
</dbReference>
<name>A0A803LZW1_CHEQI</name>
<keyword evidence="3" id="KW-0238">DNA-binding</keyword>
<dbReference type="SUPFAM" id="SSF52058">
    <property type="entry name" value="L domain-like"/>
    <property type="match status" value="1"/>
</dbReference>
<reference evidence="7" key="1">
    <citation type="journal article" date="2017" name="Nature">
        <title>The genome of Chenopodium quinoa.</title>
        <authorList>
            <person name="Jarvis D.E."/>
            <person name="Ho Y.S."/>
            <person name="Lightfoot D.J."/>
            <person name="Schmoeckel S.M."/>
            <person name="Li B."/>
            <person name="Borm T.J.A."/>
            <person name="Ohyanagi H."/>
            <person name="Mineta K."/>
            <person name="Michell C.T."/>
            <person name="Saber N."/>
            <person name="Kharbatia N.M."/>
            <person name="Rupper R.R."/>
            <person name="Sharp A.R."/>
            <person name="Dally N."/>
            <person name="Boughton B.A."/>
            <person name="Woo Y.H."/>
            <person name="Gao G."/>
            <person name="Schijlen E.G.W.M."/>
            <person name="Guo X."/>
            <person name="Momin A.A."/>
            <person name="Negrao S."/>
            <person name="Al-Babili S."/>
            <person name="Gehring C."/>
            <person name="Roessner U."/>
            <person name="Jung C."/>
            <person name="Murphy K."/>
            <person name="Arold S.T."/>
            <person name="Gojobori T."/>
            <person name="van der Linden C.G."/>
            <person name="van Loo E.N."/>
            <person name="Jellen E.N."/>
            <person name="Maughan P.J."/>
            <person name="Tester M."/>
        </authorList>
    </citation>
    <scope>NUCLEOTIDE SEQUENCE [LARGE SCALE GENOMIC DNA]</scope>
    <source>
        <strain evidence="7">cv. PI 614886</strain>
    </source>
</reference>
<keyword evidence="2" id="KW-0805">Transcription regulation</keyword>
<dbReference type="Gene3D" id="2.40.330.10">
    <property type="entry name" value="DNA-binding pseudobarrel domain"/>
    <property type="match status" value="1"/>
</dbReference>
<reference evidence="7" key="2">
    <citation type="submission" date="2021-03" db="UniProtKB">
        <authorList>
            <consortium name="EnsemblPlants"/>
        </authorList>
    </citation>
    <scope>IDENTIFICATION</scope>
</reference>
<dbReference type="EnsemblPlants" id="AUR62021012-RA">
    <property type="protein sequence ID" value="AUR62021012-RA:cds"/>
    <property type="gene ID" value="AUR62021012"/>
</dbReference>
<dbReference type="AlphaFoldDB" id="A0A803LZW1"/>
<protein>
    <recommendedName>
        <fullName evidence="6">TF-B3 domain-containing protein</fullName>
    </recommendedName>
</protein>
<keyword evidence="4" id="KW-0804">Transcription</keyword>
<dbReference type="InterPro" id="IPR056789">
    <property type="entry name" value="LRR_R13L1-DRL21"/>
</dbReference>
<accession>A0A803LZW1</accession>
<comment type="subcellular location">
    <subcellularLocation>
        <location evidence="1">Nucleus</location>
    </subcellularLocation>
</comment>
<evidence type="ECO:0000259" key="6">
    <source>
        <dbReference type="PROSITE" id="PS50863"/>
    </source>
</evidence>
<dbReference type="OMA" id="YESHIEC"/>
<evidence type="ECO:0000256" key="5">
    <source>
        <dbReference type="ARBA" id="ARBA00023242"/>
    </source>
</evidence>
<dbReference type="SUPFAM" id="SSF101936">
    <property type="entry name" value="DNA-binding pseudobarrel domain"/>
    <property type="match status" value="1"/>
</dbReference>
<dbReference type="InterPro" id="IPR003340">
    <property type="entry name" value="B3_DNA-bd"/>
</dbReference>
<organism evidence="7 8">
    <name type="scientific">Chenopodium quinoa</name>
    <name type="common">Quinoa</name>
    <dbReference type="NCBI Taxonomy" id="63459"/>
    <lineage>
        <taxon>Eukaryota</taxon>
        <taxon>Viridiplantae</taxon>
        <taxon>Streptophyta</taxon>
        <taxon>Embryophyta</taxon>
        <taxon>Tracheophyta</taxon>
        <taxon>Spermatophyta</taxon>
        <taxon>Magnoliopsida</taxon>
        <taxon>eudicotyledons</taxon>
        <taxon>Gunneridae</taxon>
        <taxon>Pentapetalae</taxon>
        <taxon>Caryophyllales</taxon>
        <taxon>Chenopodiaceae</taxon>
        <taxon>Chenopodioideae</taxon>
        <taxon>Atripliceae</taxon>
        <taxon>Chenopodium</taxon>
    </lineage>
</organism>
<dbReference type="Pfam" id="PF13855">
    <property type="entry name" value="LRR_8"/>
    <property type="match status" value="1"/>
</dbReference>
<dbReference type="Gene3D" id="3.80.10.10">
    <property type="entry name" value="Ribonuclease Inhibitor"/>
    <property type="match status" value="2"/>
</dbReference>
<dbReference type="InterPro" id="IPR015300">
    <property type="entry name" value="DNA-bd_pseudobarrel_sf"/>
</dbReference>
<evidence type="ECO:0000313" key="8">
    <source>
        <dbReference type="Proteomes" id="UP000596660"/>
    </source>
</evidence>
<dbReference type="CDD" id="cd10017">
    <property type="entry name" value="B3_DNA"/>
    <property type="match status" value="1"/>
</dbReference>
<evidence type="ECO:0000256" key="2">
    <source>
        <dbReference type="ARBA" id="ARBA00023015"/>
    </source>
</evidence>
<evidence type="ECO:0000256" key="3">
    <source>
        <dbReference type="ARBA" id="ARBA00023125"/>
    </source>
</evidence>
<dbReference type="Pfam" id="PF02362">
    <property type="entry name" value="B3"/>
    <property type="match status" value="1"/>
</dbReference>
<dbReference type="PANTHER" id="PTHR47186">
    <property type="entry name" value="LEUCINE-RICH REPEAT-CONTAINING PROTEIN 57"/>
    <property type="match status" value="1"/>
</dbReference>
<sequence length="685" mass="77209">MEGSDGQQGGIQKTERLFCKELTESDVLHLSVPKGHQHVFIQAQDEKGEVGIIELQSGEEWRFHLRFFSESCIFHNGWHQFVKAKELAAGHSVIFHRTVGLKSEKLQNQLYIECIDPSQKPSIIRRPESSSIVSLGQKNTRNIQPFNDMLQSLRALEEKEHLVVNGKSRHLQLHVGFSRSRYSRLTRYSPLDSLISSPQVSAQCVDCFLLLSIFPKEYEIDRDTLVQLWMVAGHLQEVSANYISAGYLEAIQSSGGTLSVQGKTSELGWCGTRVLKRLAGTRTLWFLRGHESCIEHVPYDFFISLRVLEVLSLNGTKLSELPSSIAILKDLRYLDLSETLIKHLPETIGRLRKLQTLKLQNCPHLVTLPKTTTKLESLVHLDLGTLCYLNSICPRIGALTRLRTLSEFPVGTESECSLAELKNLKYLQGSFCLSRLQNVSNLEEVKEANLRAKPSLLRLELRWCPRAEKDIKIDDQVIEYLEPQAMLTNLRVLYYGGSKFPSWIANPSFKNLMSITLSKCEQCQYLPALGQLCSLESITLNGLLGVRIIDLNFCGNSASTIAGSADGAFPNLQNLTLTSMLNLESWRDMGELCFPSLRKLTIKDCPKLADLCSLTNILSLQVLEMSYCPLLSSLPRGRLPASVEQLVIEDCPLLKSSCSKLHGQDWHKMEHIPSVWIDYEEISSH</sequence>
<dbReference type="Proteomes" id="UP000596660">
    <property type="component" value="Unplaced"/>
</dbReference>
<dbReference type="GO" id="GO:0003677">
    <property type="term" value="F:DNA binding"/>
    <property type="evidence" value="ECO:0007669"/>
    <property type="project" value="UniProtKB-KW"/>
</dbReference>
<feature type="domain" description="TF-B3" evidence="6">
    <location>
        <begin position="15"/>
        <end position="118"/>
    </location>
</feature>
<dbReference type="Gramene" id="AUR62021012-RA">
    <property type="protein sequence ID" value="AUR62021012-RA:cds"/>
    <property type="gene ID" value="AUR62021012"/>
</dbReference>
<evidence type="ECO:0000313" key="7">
    <source>
        <dbReference type="EnsemblPlants" id="AUR62021012-RA:cds"/>
    </source>
</evidence>
<dbReference type="InterPro" id="IPR001611">
    <property type="entry name" value="Leu-rich_rpt"/>
</dbReference>
<dbReference type="InterPro" id="IPR032675">
    <property type="entry name" value="LRR_dom_sf"/>
</dbReference>
<evidence type="ECO:0000256" key="4">
    <source>
        <dbReference type="ARBA" id="ARBA00023163"/>
    </source>
</evidence>
<keyword evidence="5" id="KW-0539">Nucleus</keyword>
<dbReference type="PANTHER" id="PTHR47186:SF24">
    <property type="entry name" value="DISEASE RESISTANCE RPP13-LIKE PROTEIN 1"/>
    <property type="match status" value="1"/>
</dbReference>
<dbReference type="GO" id="GO:0005634">
    <property type="term" value="C:nucleus"/>
    <property type="evidence" value="ECO:0007669"/>
    <property type="project" value="UniProtKB-SubCell"/>
</dbReference>
<proteinExistence type="predicted"/>
<keyword evidence="8" id="KW-1185">Reference proteome</keyword>
<dbReference type="PROSITE" id="PS50863">
    <property type="entry name" value="B3"/>
    <property type="match status" value="1"/>
</dbReference>
<evidence type="ECO:0000256" key="1">
    <source>
        <dbReference type="ARBA" id="ARBA00004123"/>
    </source>
</evidence>